<evidence type="ECO:0000313" key="2">
    <source>
        <dbReference type="EMBL" id="NMN00518.1"/>
    </source>
</evidence>
<feature type="region of interest" description="Disordered" evidence="1">
    <location>
        <begin position="126"/>
        <end position="190"/>
    </location>
</feature>
<dbReference type="Proteomes" id="UP000588277">
    <property type="component" value="Unassembled WGS sequence"/>
</dbReference>
<dbReference type="AlphaFoldDB" id="A0A7Y0HZM2"/>
<comment type="caution">
    <text evidence="2">The sequence shown here is derived from an EMBL/GenBank/DDBJ whole genome shotgun (WGS) entry which is preliminary data.</text>
</comment>
<gene>
    <name evidence="2" type="ORF">G1C96_1097</name>
</gene>
<protein>
    <submittedName>
        <fullName evidence="2">Uncharacterized protein</fullName>
    </submittedName>
</protein>
<sequence length="291" mass="31219">MAVLPRERGRAAIRVCGAARHKGRHRPGERQSGPPPCGRAQRGEHGAAHMIHAFPVRARLFLPGFGFGPGSVPISGSGHGCGSGPGRERGAVGLAPQIPQCFGADAEPFGDGVRLTPRGAVHGYAALTGQRQHRPPSVGDDGPRTASSPRACQQPRLPRQNGGRGQQRHPEWTAVQRDGPGRGRDGPPRAVAGVLGRWGVGVVASGRARADLRISVPRRIGERHRGLTDHRPRRRGRGRHGLRRMRLLGRGTERHPSVPLQVDLRPGVDVVAGERDERGTVRLRLGPLRRG</sequence>
<dbReference type="EMBL" id="JAAIIH010000006">
    <property type="protein sequence ID" value="NMN00518.1"/>
    <property type="molecule type" value="Genomic_DNA"/>
</dbReference>
<accession>A0A7Y0HZM2</accession>
<proteinExistence type="predicted"/>
<name>A0A7Y0HZM2_9BIFI</name>
<reference evidence="2 3" key="1">
    <citation type="submission" date="2020-02" db="EMBL/GenBank/DDBJ databases">
        <title>Characterization of phylogenetic diversity of novel bifidobacterial species isolated in Czech ZOOs.</title>
        <authorList>
            <person name="Lugli G.A."/>
            <person name="Vera N.B."/>
            <person name="Ventura M."/>
        </authorList>
    </citation>
    <scope>NUCLEOTIDE SEQUENCE [LARGE SCALE GENOMIC DNA]</scope>
    <source>
        <strain evidence="2 3">DSM 109958</strain>
    </source>
</reference>
<keyword evidence="3" id="KW-1185">Reference proteome</keyword>
<organism evidence="2 3">
    <name type="scientific">Bifidobacterium moraviense</name>
    <dbReference type="NCBI Taxonomy" id="2675323"/>
    <lineage>
        <taxon>Bacteria</taxon>
        <taxon>Bacillati</taxon>
        <taxon>Actinomycetota</taxon>
        <taxon>Actinomycetes</taxon>
        <taxon>Bifidobacteriales</taxon>
        <taxon>Bifidobacteriaceae</taxon>
        <taxon>Bifidobacterium</taxon>
    </lineage>
</organism>
<evidence type="ECO:0000313" key="3">
    <source>
        <dbReference type="Proteomes" id="UP000588277"/>
    </source>
</evidence>
<feature type="region of interest" description="Disordered" evidence="1">
    <location>
        <begin position="14"/>
        <end position="44"/>
    </location>
</feature>
<evidence type="ECO:0000256" key="1">
    <source>
        <dbReference type="SAM" id="MobiDB-lite"/>
    </source>
</evidence>